<dbReference type="EMBL" id="DYYI01000107">
    <property type="protein sequence ID" value="HJE20587.1"/>
    <property type="molecule type" value="Genomic_DNA"/>
</dbReference>
<dbReference type="Pfam" id="PF00990">
    <property type="entry name" value="GGDEF"/>
    <property type="match status" value="1"/>
</dbReference>
<dbReference type="SMART" id="SM00267">
    <property type="entry name" value="GGDEF"/>
    <property type="match status" value="1"/>
</dbReference>
<keyword evidence="1" id="KW-1133">Transmembrane helix</keyword>
<dbReference type="AlphaFoldDB" id="A0A921DYU6"/>
<name>A0A921DYU6_9STAP</name>
<dbReference type="InterPro" id="IPR029787">
    <property type="entry name" value="Nucleotide_cyclase"/>
</dbReference>
<keyword evidence="1" id="KW-0812">Transmembrane</keyword>
<dbReference type="CDD" id="cd01949">
    <property type="entry name" value="GGDEF"/>
    <property type="match status" value="1"/>
</dbReference>
<protein>
    <submittedName>
        <fullName evidence="3">GGDEF domain-containing protein</fullName>
    </submittedName>
</protein>
<gene>
    <name evidence="3" type="ORF">K8V35_09560</name>
</gene>
<feature type="transmembrane region" description="Helical" evidence="1">
    <location>
        <begin position="5"/>
        <end position="20"/>
    </location>
</feature>
<accession>A0A921DYU6</accession>
<dbReference type="InterPro" id="IPR043128">
    <property type="entry name" value="Rev_trsase/Diguanyl_cyclase"/>
</dbReference>
<feature type="transmembrane region" description="Helical" evidence="1">
    <location>
        <begin position="69"/>
        <end position="94"/>
    </location>
</feature>
<dbReference type="Gene3D" id="3.30.70.270">
    <property type="match status" value="1"/>
</dbReference>
<dbReference type="InterPro" id="IPR050469">
    <property type="entry name" value="Diguanylate_Cyclase"/>
</dbReference>
<sequence length="351" mass="40311">MLEHFFILTCVVIALIYAYYRIEPLLERLIDKNSFYDKLIYGLIFGAAAILFTFFRYESDLDPVYSLSYAATVVGLVFRGSTVHFISFGIYFVWLYTSPFFTAQTPILNFISIAILGYIVYLIFRKLPIFWLSLLIISITKMASFITLDLFTNHVESSILLYIFQMFITIVIICIAVFEIQHLTRSRDLNRYYEQRTYLDDLTGAENRRSLNKSLENAEGKLSLAIIDIDNFKRINDTFGHIRGDQVLLDVTHRINRLLNGESSLFRIGGDEFVILFSGVSKAQAVKKVAEIVNNLEISVEDDISENTMEVTVSVGLANFPKDVDDYKKLYEAADAKMYMSKDAGRDTLHY</sequence>
<evidence type="ECO:0000259" key="2">
    <source>
        <dbReference type="PROSITE" id="PS50887"/>
    </source>
</evidence>
<feature type="transmembrane region" description="Helical" evidence="1">
    <location>
        <begin position="106"/>
        <end position="124"/>
    </location>
</feature>
<feature type="transmembrane region" description="Helical" evidence="1">
    <location>
        <begin position="40"/>
        <end position="57"/>
    </location>
</feature>
<comment type="caution">
    <text evidence="3">The sequence shown here is derived from an EMBL/GenBank/DDBJ whole genome shotgun (WGS) entry which is preliminary data.</text>
</comment>
<evidence type="ECO:0000256" key="1">
    <source>
        <dbReference type="SAM" id="Phobius"/>
    </source>
</evidence>
<reference evidence="3" key="1">
    <citation type="journal article" date="2021" name="PeerJ">
        <title>Extensive microbial diversity within the chicken gut microbiome revealed by metagenomics and culture.</title>
        <authorList>
            <person name="Gilroy R."/>
            <person name="Ravi A."/>
            <person name="Getino M."/>
            <person name="Pursley I."/>
            <person name="Horton D.L."/>
            <person name="Alikhan N.F."/>
            <person name="Baker D."/>
            <person name="Gharbi K."/>
            <person name="Hall N."/>
            <person name="Watson M."/>
            <person name="Adriaenssens E.M."/>
            <person name="Foster-Nyarko E."/>
            <person name="Jarju S."/>
            <person name="Secka A."/>
            <person name="Antonio M."/>
            <person name="Oren A."/>
            <person name="Chaudhuri R.R."/>
            <person name="La Ragione R."/>
            <person name="Hildebrand F."/>
            <person name="Pallen M.J."/>
        </authorList>
    </citation>
    <scope>NUCLEOTIDE SEQUENCE</scope>
    <source>
        <strain evidence="3">6019</strain>
    </source>
</reference>
<dbReference type="GO" id="GO:0052621">
    <property type="term" value="F:diguanylate cyclase activity"/>
    <property type="evidence" value="ECO:0007669"/>
    <property type="project" value="TreeGrafter"/>
</dbReference>
<dbReference type="PANTHER" id="PTHR45138">
    <property type="entry name" value="REGULATORY COMPONENTS OF SENSORY TRANSDUCTION SYSTEM"/>
    <property type="match status" value="1"/>
</dbReference>
<reference evidence="3" key="2">
    <citation type="submission" date="2021-09" db="EMBL/GenBank/DDBJ databases">
        <authorList>
            <person name="Gilroy R."/>
        </authorList>
    </citation>
    <scope>NUCLEOTIDE SEQUENCE</scope>
    <source>
        <strain evidence="3">6019</strain>
    </source>
</reference>
<dbReference type="InterPro" id="IPR000160">
    <property type="entry name" value="GGDEF_dom"/>
</dbReference>
<dbReference type="NCBIfam" id="TIGR00254">
    <property type="entry name" value="GGDEF"/>
    <property type="match status" value="1"/>
</dbReference>
<evidence type="ECO:0000313" key="4">
    <source>
        <dbReference type="Proteomes" id="UP000763505"/>
    </source>
</evidence>
<dbReference type="SUPFAM" id="SSF55073">
    <property type="entry name" value="Nucleotide cyclase"/>
    <property type="match status" value="1"/>
</dbReference>
<evidence type="ECO:0000313" key="3">
    <source>
        <dbReference type="EMBL" id="HJE20587.1"/>
    </source>
</evidence>
<dbReference type="PANTHER" id="PTHR45138:SF9">
    <property type="entry name" value="DIGUANYLATE CYCLASE DGCM-RELATED"/>
    <property type="match status" value="1"/>
</dbReference>
<dbReference type="PROSITE" id="PS50887">
    <property type="entry name" value="GGDEF"/>
    <property type="match status" value="1"/>
</dbReference>
<proteinExistence type="predicted"/>
<feature type="domain" description="GGDEF" evidence="2">
    <location>
        <begin position="220"/>
        <end position="351"/>
    </location>
</feature>
<dbReference type="Proteomes" id="UP000763505">
    <property type="component" value="Unassembled WGS sequence"/>
</dbReference>
<feature type="transmembrane region" description="Helical" evidence="1">
    <location>
        <begin position="129"/>
        <end position="147"/>
    </location>
</feature>
<keyword evidence="1" id="KW-0472">Membrane</keyword>
<organism evidence="3 4">
    <name type="scientific">Aliicoccus persicus</name>
    <dbReference type="NCBI Taxonomy" id="930138"/>
    <lineage>
        <taxon>Bacteria</taxon>
        <taxon>Bacillati</taxon>
        <taxon>Bacillota</taxon>
        <taxon>Bacilli</taxon>
        <taxon>Bacillales</taxon>
        <taxon>Staphylococcaceae</taxon>
        <taxon>Aliicoccus</taxon>
    </lineage>
</organism>
<feature type="transmembrane region" description="Helical" evidence="1">
    <location>
        <begin position="159"/>
        <end position="178"/>
    </location>
</feature>